<dbReference type="Gene3D" id="3.90.226.30">
    <property type="match status" value="1"/>
</dbReference>
<evidence type="ECO:0000313" key="3">
    <source>
        <dbReference type="EMBL" id="HEA86768.1"/>
    </source>
</evidence>
<dbReference type="Pfam" id="PF09861">
    <property type="entry name" value="Lar_N"/>
    <property type="match status" value="1"/>
</dbReference>
<organism evidence="3">
    <name type="scientific">candidate division WOR-3 bacterium</name>
    <dbReference type="NCBI Taxonomy" id="2052148"/>
    <lineage>
        <taxon>Bacteria</taxon>
        <taxon>Bacteria division WOR-3</taxon>
    </lineage>
</organism>
<evidence type="ECO:0000259" key="2">
    <source>
        <dbReference type="Pfam" id="PF21113"/>
    </source>
</evidence>
<dbReference type="InterPro" id="IPR048068">
    <property type="entry name" value="LarA-like"/>
</dbReference>
<dbReference type="AlphaFoldDB" id="A0A7C1SWP3"/>
<dbReference type="InterPro" id="IPR043166">
    <property type="entry name" value="LarA-like_C"/>
</dbReference>
<dbReference type="Pfam" id="PF21113">
    <property type="entry name" value="LarA_C"/>
    <property type="match status" value="1"/>
</dbReference>
<reference evidence="3" key="1">
    <citation type="journal article" date="2020" name="mSystems">
        <title>Genome- and Community-Level Interaction Insights into Carbon Utilization and Element Cycling Functions of Hydrothermarchaeota in Hydrothermal Sediment.</title>
        <authorList>
            <person name="Zhou Z."/>
            <person name="Liu Y."/>
            <person name="Xu W."/>
            <person name="Pan J."/>
            <person name="Luo Z.H."/>
            <person name="Li M."/>
        </authorList>
    </citation>
    <scope>NUCLEOTIDE SEQUENCE [LARGE SCALE GENOMIC DNA]</scope>
    <source>
        <strain evidence="3">SpSt-265</strain>
    </source>
</reference>
<evidence type="ECO:0000259" key="1">
    <source>
        <dbReference type="Pfam" id="PF09861"/>
    </source>
</evidence>
<dbReference type="EMBL" id="DSLG01000002">
    <property type="protein sequence ID" value="HEA86768.1"/>
    <property type="molecule type" value="Genomic_DNA"/>
</dbReference>
<protein>
    <submittedName>
        <fullName evidence="3">Nickel-dependent lactate racemase</fullName>
    </submittedName>
</protein>
<accession>A0A7C1SWP3</accession>
<dbReference type="InterPro" id="IPR048520">
    <property type="entry name" value="LarA_C"/>
</dbReference>
<dbReference type="PANTHER" id="PTHR33171">
    <property type="entry name" value="LAR_N DOMAIN-CONTAINING PROTEIN"/>
    <property type="match status" value="1"/>
</dbReference>
<feature type="domain" description="LarA-like N-terminal" evidence="1">
    <location>
        <begin position="7"/>
        <end position="198"/>
    </location>
</feature>
<dbReference type="PANTHER" id="PTHR33171:SF17">
    <property type="entry name" value="LARA-LIKE N-TERMINAL DOMAIN-CONTAINING PROTEIN"/>
    <property type="match status" value="1"/>
</dbReference>
<dbReference type="InterPro" id="IPR047926">
    <property type="entry name" value="Ni_dep_LarA"/>
</dbReference>
<dbReference type="InterPro" id="IPR018657">
    <property type="entry name" value="LarA-like_N"/>
</dbReference>
<comment type="caution">
    <text evidence="3">The sequence shown here is derived from an EMBL/GenBank/DDBJ whole genome shotgun (WGS) entry which is preliminary data.</text>
</comment>
<gene>
    <name evidence="3" type="primary">larA</name>
    <name evidence="3" type="ORF">ENP94_02005</name>
</gene>
<proteinExistence type="predicted"/>
<sequence>MKLEIRYHNQTESIDIPEENLLGILSPIRFDCASGDITAEMKNCRSSVAEFLGSANRILILVNDYTRPTPNSTILELLNPELENRDVKYLIGLGTHRQATELELMQILGTENYYHNRQRIIQHNGKDPAQLFFLGKTSYGTEVWLNREILWAERIITINSIEPHYFAGYTGGRKCFVPGIAAIKTIAQNHGLLLHPASAPLSLRDNPVHLDMTEAAKMVPRPVFSIQLVQNRDHRLLSLRYGDLYTSFEKACQDAWRVFAVPVKERADIILSVLQSPYDINFYQSQRAVEFALPALKPGGIQITVSACYDGVGNDEFVRVLQSCSDPAELLKMSPPETLGWHKAARLARIMQTHRLYTVIPGVAPELLRSVFMHPFNSIQAALDTAFANMSKRASLYIIPDAGAVVPVAHLPESLPSTACSGN</sequence>
<feature type="domain" description="Lactate racemase C-terminal" evidence="2">
    <location>
        <begin position="265"/>
        <end position="406"/>
    </location>
</feature>
<name>A0A7C1SWP3_UNCW3</name>
<dbReference type="GO" id="GO:0050043">
    <property type="term" value="F:lactate racemase activity"/>
    <property type="evidence" value="ECO:0007669"/>
    <property type="project" value="InterPro"/>
</dbReference>
<dbReference type="Gene3D" id="3.40.50.11440">
    <property type="match status" value="1"/>
</dbReference>
<dbReference type="NCBIfam" id="NF033504">
    <property type="entry name" value="Ni_dep_LarA"/>
    <property type="match status" value="1"/>
</dbReference>